<comment type="caution">
    <text evidence="1">The sequence shown here is derived from an EMBL/GenBank/DDBJ whole genome shotgun (WGS) entry which is preliminary data.</text>
</comment>
<proteinExistence type="predicted"/>
<accession>A0A645ADL5</accession>
<reference evidence="1" key="1">
    <citation type="submission" date="2019-08" db="EMBL/GenBank/DDBJ databases">
        <authorList>
            <person name="Kucharzyk K."/>
            <person name="Murdoch R.W."/>
            <person name="Higgins S."/>
            <person name="Loffler F."/>
        </authorList>
    </citation>
    <scope>NUCLEOTIDE SEQUENCE</scope>
</reference>
<dbReference type="AlphaFoldDB" id="A0A645ADL5"/>
<organism evidence="1">
    <name type="scientific">bioreactor metagenome</name>
    <dbReference type="NCBI Taxonomy" id="1076179"/>
    <lineage>
        <taxon>unclassified sequences</taxon>
        <taxon>metagenomes</taxon>
        <taxon>ecological metagenomes</taxon>
    </lineage>
</organism>
<evidence type="ECO:0000313" key="1">
    <source>
        <dbReference type="EMBL" id="MPM51302.1"/>
    </source>
</evidence>
<sequence>MCMIKIMIKYGTRDIIKDAKITAIMVEISGSLMKKILIKNMTAAKAIYNLI</sequence>
<protein>
    <submittedName>
        <fullName evidence="1">Uncharacterized protein</fullName>
    </submittedName>
</protein>
<gene>
    <name evidence="1" type="ORF">SDC9_98050</name>
</gene>
<dbReference type="EMBL" id="VSSQ01013351">
    <property type="protein sequence ID" value="MPM51302.1"/>
    <property type="molecule type" value="Genomic_DNA"/>
</dbReference>
<name>A0A645ADL5_9ZZZZ</name>